<keyword evidence="6" id="KW-1185">Reference proteome</keyword>
<dbReference type="Pfam" id="PF00173">
    <property type="entry name" value="Cyt-b5"/>
    <property type="match status" value="1"/>
</dbReference>
<dbReference type="Proteomes" id="UP000094043">
    <property type="component" value="Chromosome 5"/>
</dbReference>
<dbReference type="PANTHER" id="PTHR10281">
    <property type="entry name" value="MEMBRANE-ASSOCIATED PROGESTERONE RECEPTOR COMPONENT-RELATED"/>
    <property type="match status" value="1"/>
</dbReference>
<evidence type="ECO:0000256" key="1">
    <source>
        <dbReference type="ARBA" id="ARBA00038357"/>
    </source>
</evidence>
<reference evidence="5" key="3">
    <citation type="submission" date="2024-01" db="EMBL/GenBank/DDBJ databases">
        <authorList>
            <person name="Coelho M.A."/>
            <person name="David-Palma M."/>
            <person name="Shea T."/>
            <person name="Sun S."/>
            <person name="Cuomo C.A."/>
            <person name="Heitman J."/>
        </authorList>
    </citation>
    <scope>NUCLEOTIDE SEQUENCE</scope>
    <source>
        <strain evidence="5">CBS 7841</strain>
    </source>
</reference>
<dbReference type="EMBL" id="CP143788">
    <property type="protein sequence ID" value="WVN89141.1"/>
    <property type="molecule type" value="Genomic_DNA"/>
</dbReference>
<dbReference type="GO" id="GO:0016020">
    <property type="term" value="C:membrane"/>
    <property type="evidence" value="ECO:0007669"/>
    <property type="project" value="TreeGrafter"/>
</dbReference>
<organism evidence="5 6">
    <name type="scientific">Cryptococcus depauperatus CBS 7841</name>
    <dbReference type="NCBI Taxonomy" id="1295531"/>
    <lineage>
        <taxon>Eukaryota</taxon>
        <taxon>Fungi</taxon>
        <taxon>Dikarya</taxon>
        <taxon>Basidiomycota</taxon>
        <taxon>Agaricomycotina</taxon>
        <taxon>Tremellomycetes</taxon>
        <taxon>Tremellales</taxon>
        <taxon>Cryptococcaceae</taxon>
        <taxon>Cryptococcus</taxon>
    </lineage>
</organism>
<reference evidence="5" key="2">
    <citation type="journal article" date="2022" name="Elife">
        <title>Obligate sexual reproduction of a homothallic fungus closely related to the Cryptococcus pathogenic species complex.</title>
        <authorList>
            <person name="Passer A.R."/>
            <person name="Clancey S.A."/>
            <person name="Shea T."/>
            <person name="David-Palma M."/>
            <person name="Averette A.F."/>
            <person name="Boekhout T."/>
            <person name="Porcel B.M."/>
            <person name="Nowrousian M."/>
            <person name="Cuomo C.A."/>
            <person name="Sun S."/>
            <person name="Heitman J."/>
            <person name="Coelho M.A."/>
        </authorList>
    </citation>
    <scope>NUCLEOTIDE SEQUENCE</scope>
    <source>
        <strain evidence="5">CBS 7841</strain>
    </source>
</reference>
<feature type="region of interest" description="Disordered" evidence="2">
    <location>
        <begin position="35"/>
        <end position="91"/>
    </location>
</feature>
<dbReference type="PANTHER" id="PTHR10281:SF115">
    <property type="entry name" value="BINDING PROTEIN, PUTATIVE (AFU_ORTHOLOGUE AFUA_4G06240)-RELATED"/>
    <property type="match status" value="1"/>
</dbReference>
<dbReference type="FunFam" id="3.10.120.10:FF:000003">
    <property type="entry name" value="membrane-associated progesterone receptor component 1"/>
    <property type="match status" value="1"/>
</dbReference>
<dbReference type="SUPFAM" id="SSF55856">
    <property type="entry name" value="Cytochrome b5-like heme/steroid binding domain"/>
    <property type="match status" value="1"/>
</dbReference>
<reference evidence="5" key="1">
    <citation type="submission" date="2016-06" db="EMBL/GenBank/DDBJ databases">
        <authorList>
            <person name="Cuomo C."/>
            <person name="Litvintseva A."/>
            <person name="Heitman J."/>
            <person name="Chen Y."/>
            <person name="Sun S."/>
            <person name="Springer D."/>
            <person name="Dromer F."/>
            <person name="Young S."/>
            <person name="Zeng Q."/>
            <person name="Chapman S."/>
            <person name="Gujja S."/>
            <person name="Saif S."/>
            <person name="Birren B."/>
        </authorList>
    </citation>
    <scope>NUCLEOTIDE SEQUENCE</scope>
    <source>
        <strain evidence="5">CBS 7841</strain>
    </source>
</reference>
<dbReference type="InterPro" id="IPR050577">
    <property type="entry name" value="MAPR/NEUFC/NENF-like"/>
</dbReference>
<comment type="similarity">
    <text evidence="1">Belongs to the cytochrome b5 family. MAPR subfamily.</text>
</comment>
<feature type="transmembrane region" description="Helical" evidence="3">
    <location>
        <begin position="12"/>
        <end position="29"/>
    </location>
</feature>
<dbReference type="GO" id="GO:0005783">
    <property type="term" value="C:endoplasmic reticulum"/>
    <property type="evidence" value="ECO:0007669"/>
    <property type="project" value="TreeGrafter"/>
</dbReference>
<dbReference type="KEGG" id="cdep:91088567"/>
<feature type="compositionally biased region" description="Low complexity" evidence="2">
    <location>
        <begin position="35"/>
        <end position="46"/>
    </location>
</feature>
<evidence type="ECO:0000313" key="6">
    <source>
        <dbReference type="Proteomes" id="UP000094043"/>
    </source>
</evidence>
<evidence type="ECO:0000256" key="2">
    <source>
        <dbReference type="SAM" id="MobiDB-lite"/>
    </source>
</evidence>
<dbReference type="Gene3D" id="3.10.120.10">
    <property type="entry name" value="Cytochrome b5-like heme/steroid binding domain"/>
    <property type="match status" value="1"/>
</dbReference>
<keyword evidence="3" id="KW-0812">Transmembrane</keyword>
<name>A0AAJ8JVH3_9TREE</name>
<keyword evidence="3" id="KW-1133">Transmembrane helix</keyword>
<accession>A0AAJ8JVH3</accession>
<dbReference type="InterPro" id="IPR036400">
    <property type="entry name" value="Cyt_B5-like_heme/steroid_sf"/>
</dbReference>
<dbReference type="GeneID" id="91088567"/>
<evidence type="ECO:0000256" key="3">
    <source>
        <dbReference type="SAM" id="Phobius"/>
    </source>
</evidence>
<proteinExistence type="inferred from homology"/>
<dbReference type="SMART" id="SM01117">
    <property type="entry name" value="Cyt-b5"/>
    <property type="match status" value="1"/>
</dbReference>
<dbReference type="AlphaFoldDB" id="A0AAJ8JVH3"/>
<dbReference type="InterPro" id="IPR001199">
    <property type="entry name" value="Cyt_B5-like_heme/steroid-bd"/>
</dbReference>
<protein>
    <recommendedName>
        <fullName evidence="4">Cytochrome b5 heme-binding domain-containing protein</fullName>
    </recommendedName>
</protein>
<gene>
    <name evidence="5" type="ORF">L203_104357</name>
</gene>
<sequence>MSSTWYETLTSASFLITSVVGISVAALIVSQTGKSQSQLTGQTSSTKTEEKGKMAPLGAPIMSAPNTDLASPKDDSITSAQLAQHDGSDPSKPIYVAIKGKVFDVSPRAEMYGPGKGYHVFAGKDGSKGLGMSSLDPQDAVADFSTLNETQLNTLNQWESFFEKRYNVVGKVVAE</sequence>
<dbReference type="RefSeq" id="XP_066069841.1">
    <property type="nucleotide sequence ID" value="XM_066213744.1"/>
</dbReference>
<evidence type="ECO:0000313" key="5">
    <source>
        <dbReference type="EMBL" id="WVN89141.1"/>
    </source>
</evidence>
<keyword evidence="3" id="KW-0472">Membrane</keyword>
<evidence type="ECO:0000259" key="4">
    <source>
        <dbReference type="SMART" id="SM01117"/>
    </source>
</evidence>
<dbReference type="GO" id="GO:0020037">
    <property type="term" value="F:heme binding"/>
    <property type="evidence" value="ECO:0007669"/>
    <property type="project" value="UniProtKB-ARBA"/>
</dbReference>
<feature type="domain" description="Cytochrome b5 heme-binding" evidence="4">
    <location>
        <begin position="77"/>
        <end position="173"/>
    </location>
</feature>